<sequence>MQLDVINTPIIFTALIAGLISMVILLYPVVAYIKEFGKINQTGKSYIEIFSKVFGIQFSLLLFITAFAWLVNVSVGTKAPLANYSIKYGTALFYGYFNPANGSFSEPVVQNGSGFWTIWGKLGDKGVNTYNNLANNTTSTGQTKVVAASIVIINMMTVVIWVALFIYPPFCLLLPVFMMMRQSQQGKTWNYAEKAWFCIVFIVGMVLLGWLHSKIASLFVVLQLENGSFDFWKQMQSIWSGIFKN</sequence>
<feature type="transmembrane region" description="Helical" evidence="1">
    <location>
        <begin position="53"/>
        <end position="71"/>
    </location>
</feature>
<protein>
    <submittedName>
        <fullName evidence="2">Uncharacterized protein</fullName>
    </submittedName>
</protein>
<dbReference type="EMBL" id="CP021643">
    <property type="protein sequence ID" value="AVX45092.1"/>
    <property type="molecule type" value="Genomic_DNA"/>
</dbReference>
<reference evidence="2 3" key="1">
    <citation type="journal article" date="2018" name="Emerg. Microbes Infect.">
        <title>Genomic analysis of oral Campylobacter concisus strains identified a potential bacterial molecular marker associated with active Crohn's disease.</title>
        <authorList>
            <person name="Liu F."/>
            <person name="Ma R."/>
            <person name="Tay C.Y.A."/>
            <person name="Octavia S."/>
            <person name="Lan R."/>
            <person name="Chung H.K.L."/>
            <person name="Riordan S.M."/>
            <person name="Grimm M.C."/>
            <person name="Leong R.W."/>
            <person name="Tanaka M.M."/>
            <person name="Connor S."/>
            <person name="Zhang L."/>
        </authorList>
    </citation>
    <scope>NUCLEOTIDE SEQUENCE [LARGE SCALE GENOMIC DNA]</scope>
    <source>
        <strain evidence="2 3">P2CDO4</strain>
        <plasmid evidence="2">pICON</plasmid>
    </source>
</reference>
<feature type="transmembrane region" description="Helical" evidence="1">
    <location>
        <begin position="145"/>
        <end position="174"/>
    </location>
</feature>
<dbReference type="RefSeq" id="WP_103642881.1">
    <property type="nucleotide sequence ID" value="NZ_CABPUK010000006.1"/>
</dbReference>
<evidence type="ECO:0000313" key="2">
    <source>
        <dbReference type="EMBL" id="AVX45092.1"/>
    </source>
</evidence>
<evidence type="ECO:0000256" key="1">
    <source>
        <dbReference type="SAM" id="Phobius"/>
    </source>
</evidence>
<proteinExistence type="predicted"/>
<keyword evidence="1" id="KW-0472">Membrane</keyword>
<name>A0A2R4P336_9BACT</name>
<keyword evidence="2" id="KW-0614">Plasmid</keyword>
<dbReference type="Proteomes" id="UP000241854">
    <property type="component" value="Plasmid pICON"/>
</dbReference>
<keyword evidence="1" id="KW-0812">Transmembrane</keyword>
<keyword evidence="1" id="KW-1133">Transmembrane helix</keyword>
<gene>
    <name evidence="2" type="ORF">CCS77_2086</name>
</gene>
<geneLocation type="plasmid" evidence="3">
    <name>picon</name>
</geneLocation>
<dbReference type="AlphaFoldDB" id="A0A2R4P336"/>
<organism evidence="2 3">
    <name type="scientific">Campylobacter concisus</name>
    <dbReference type="NCBI Taxonomy" id="199"/>
    <lineage>
        <taxon>Bacteria</taxon>
        <taxon>Pseudomonadati</taxon>
        <taxon>Campylobacterota</taxon>
        <taxon>Epsilonproteobacteria</taxon>
        <taxon>Campylobacterales</taxon>
        <taxon>Campylobacteraceae</taxon>
        <taxon>Campylobacter</taxon>
    </lineage>
</organism>
<feature type="transmembrane region" description="Helical" evidence="1">
    <location>
        <begin position="6"/>
        <end position="33"/>
    </location>
</feature>
<accession>A0A2R4P336</accession>
<feature type="transmembrane region" description="Helical" evidence="1">
    <location>
        <begin position="195"/>
        <end position="212"/>
    </location>
</feature>
<evidence type="ECO:0000313" key="3">
    <source>
        <dbReference type="Proteomes" id="UP000241854"/>
    </source>
</evidence>